<dbReference type="InterPro" id="IPR036188">
    <property type="entry name" value="FAD/NAD-bd_sf"/>
</dbReference>
<dbReference type="PANTHER" id="PTHR13789">
    <property type="entry name" value="MONOOXYGENASE"/>
    <property type="match status" value="1"/>
</dbReference>
<proteinExistence type="predicted"/>
<feature type="domain" description="FAD-binding" evidence="4">
    <location>
        <begin position="6"/>
        <end position="143"/>
    </location>
</feature>
<dbReference type="Gene3D" id="3.50.50.60">
    <property type="entry name" value="FAD/NAD(P)-binding domain"/>
    <property type="match status" value="1"/>
</dbReference>
<keyword evidence="6" id="KW-1185">Reference proteome</keyword>
<feature type="domain" description="FAD-binding" evidence="4">
    <location>
        <begin position="252"/>
        <end position="287"/>
    </location>
</feature>
<protein>
    <submittedName>
        <fullName evidence="5">FAD-binding monooxygenase</fullName>
    </submittedName>
</protein>
<dbReference type="STRING" id="396014.BF93_01950"/>
<dbReference type="AlphaFoldDB" id="Z9JR35"/>
<dbReference type="InterPro" id="IPR050493">
    <property type="entry name" value="FAD-dep_Monooxygenase_BioMet"/>
</dbReference>
<dbReference type="EMBL" id="JDYK01000013">
    <property type="protein sequence ID" value="EWS80639.1"/>
    <property type="molecule type" value="Genomic_DNA"/>
</dbReference>
<sequence>MPLTIRVLGAGVAGLAAAGLLARDGAHVTLIDREPRRTALGTSLGLFGPAQRALARLGVLEEVRAASAAPREGHLRARDGTVLARVPAGGALLVPRTDLTRILRAALPGSVRQETREVRDVRPELAAADLLVGADGVHSLVRRSGWPGSAARRHGQTVLRGTTDAPPPDISETWGGPWLFGITPLASGGTNWFASVPEHRSASVAESLDHLRGVVGGAHAAIDAVLEAASPERTVVHGILTSPVLLPIRDHSVLIGDAGHAMAPNLGHGANTALEDAAALAAAVARAGSVRGALRIYAARRTVPDAAWQLGSTAMMRLATLERGARLRDGLLRALAPR</sequence>
<evidence type="ECO:0000256" key="1">
    <source>
        <dbReference type="ARBA" id="ARBA00023002"/>
    </source>
</evidence>
<evidence type="ECO:0000256" key="3">
    <source>
        <dbReference type="SAM" id="MobiDB-lite"/>
    </source>
</evidence>
<name>Z9JR35_9MICO</name>
<reference evidence="5 6" key="1">
    <citation type="submission" date="2014-02" db="EMBL/GenBank/DDBJ databases">
        <title>Genome sequence of Brachybacterium phenoliresistens strain W13A50.</title>
        <authorList>
            <person name="Wang X."/>
        </authorList>
    </citation>
    <scope>NUCLEOTIDE SEQUENCE [LARGE SCALE GENOMIC DNA]</scope>
    <source>
        <strain evidence="5 6">W13A50</strain>
    </source>
</reference>
<evidence type="ECO:0000256" key="2">
    <source>
        <dbReference type="ARBA" id="ARBA00023033"/>
    </source>
</evidence>
<dbReference type="InterPro" id="IPR002938">
    <property type="entry name" value="FAD-bd"/>
</dbReference>
<dbReference type="GO" id="GO:0004497">
    <property type="term" value="F:monooxygenase activity"/>
    <property type="evidence" value="ECO:0007669"/>
    <property type="project" value="UniProtKB-KW"/>
</dbReference>
<dbReference type="RefSeq" id="WP_038373012.1">
    <property type="nucleotide sequence ID" value="NZ_BAAAOW010000002.1"/>
</dbReference>
<keyword evidence="1" id="KW-0560">Oxidoreductase</keyword>
<dbReference type="GO" id="GO:0071949">
    <property type="term" value="F:FAD binding"/>
    <property type="evidence" value="ECO:0007669"/>
    <property type="project" value="InterPro"/>
</dbReference>
<dbReference type="OrthoDB" id="3356051at2"/>
<gene>
    <name evidence="5" type="ORF">BF93_01950</name>
</gene>
<dbReference type="PRINTS" id="PR00420">
    <property type="entry name" value="RNGMNOXGNASE"/>
</dbReference>
<keyword evidence="2 5" id="KW-0503">Monooxygenase</keyword>
<dbReference type="Proteomes" id="UP000023067">
    <property type="component" value="Unassembled WGS sequence"/>
</dbReference>
<evidence type="ECO:0000259" key="4">
    <source>
        <dbReference type="Pfam" id="PF01494"/>
    </source>
</evidence>
<feature type="region of interest" description="Disordered" evidence="3">
    <location>
        <begin position="146"/>
        <end position="168"/>
    </location>
</feature>
<organism evidence="5 6">
    <name type="scientific">Brachybacterium phenoliresistens</name>
    <dbReference type="NCBI Taxonomy" id="396014"/>
    <lineage>
        <taxon>Bacteria</taxon>
        <taxon>Bacillati</taxon>
        <taxon>Actinomycetota</taxon>
        <taxon>Actinomycetes</taxon>
        <taxon>Micrococcales</taxon>
        <taxon>Dermabacteraceae</taxon>
        <taxon>Brachybacterium</taxon>
    </lineage>
</organism>
<evidence type="ECO:0000313" key="5">
    <source>
        <dbReference type="EMBL" id="EWS80639.1"/>
    </source>
</evidence>
<dbReference type="SUPFAM" id="SSF51905">
    <property type="entry name" value="FAD/NAD(P)-binding domain"/>
    <property type="match status" value="1"/>
</dbReference>
<dbReference type="Pfam" id="PF01494">
    <property type="entry name" value="FAD_binding_3"/>
    <property type="match status" value="2"/>
</dbReference>
<dbReference type="PANTHER" id="PTHR13789:SF309">
    <property type="entry name" value="PUTATIVE (AFU_ORTHOLOGUE AFUA_6G14510)-RELATED"/>
    <property type="match status" value="1"/>
</dbReference>
<evidence type="ECO:0000313" key="6">
    <source>
        <dbReference type="Proteomes" id="UP000023067"/>
    </source>
</evidence>
<accession>Z9JR35</accession>
<dbReference type="HOGENOM" id="CLU_009665_19_5_11"/>
<dbReference type="PATRIC" id="fig|396014.3.peg.2426"/>
<dbReference type="eggNOG" id="COG0654">
    <property type="taxonomic scope" value="Bacteria"/>
</dbReference>
<comment type="caution">
    <text evidence="5">The sequence shown here is derived from an EMBL/GenBank/DDBJ whole genome shotgun (WGS) entry which is preliminary data.</text>
</comment>